<gene>
    <name evidence="2" type="ORF">KI387_039935</name>
</gene>
<evidence type="ECO:0000313" key="3">
    <source>
        <dbReference type="Proteomes" id="UP000824469"/>
    </source>
</evidence>
<proteinExistence type="predicted"/>
<feature type="non-terminal residue" evidence="2">
    <location>
        <position position="59"/>
    </location>
</feature>
<evidence type="ECO:0000313" key="2">
    <source>
        <dbReference type="EMBL" id="KAH9296347.1"/>
    </source>
</evidence>
<sequence length="59" mass="6854">MEEPKEKRQNTPDASSPKAFLEEREVKYATTFKVELEEELEGQEAEVETMFDVGEDMAR</sequence>
<dbReference type="EMBL" id="JAHRHJ020000011">
    <property type="protein sequence ID" value="KAH9296347.1"/>
    <property type="molecule type" value="Genomic_DNA"/>
</dbReference>
<accession>A0AA38CFY1</accession>
<evidence type="ECO:0000256" key="1">
    <source>
        <dbReference type="SAM" id="MobiDB-lite"/>
    </source>
</evidence>
<reference evidence="2 3" key="1">
    <citation type="journal article" date="2021" name="Nat. Plants">
        <title>The Taxus genome provides insights into paclitaxel biosynthesis.</title>
        <authorList>
            <person name="Xiong X."/>
            <person name="Gou J."/>
            <person name="Liao Q."/>
            <person name="Li Y."/>
            <person name="Zhou Q."/>
            <person name="Bi G."/>
            <person name="Li C."/>
            <person name="Du R."/>
            <person name="Wang X."/>
            <person name="Sun T."/>
            <person name="Guo L."/>
            <person name="Liang H."/>
            <person name="Lu P."/>
            <person name="Wu Y."/>
            <person name="Zhang Z."/>
            <person name="Ro D.K."/>
            <person name="Shang Y."/>
            <person name="Huang S."/>
            <person name="Yan J."/>
        </authorList>
    </citation>
    <scope>NUCLEOTIDE SEQUENCE [LARGE SCALE GENOMIC DNA]</scope>
    <source>
        <strain evidence="2">Ta-2019</strain>
    </source>
</reference>
<keyword evidence="3" id="KW-1185">Reference proteome</keyword>
<dbReference type="AlphaFoldDB" id="A0AA38CFY1"/>
<name>A0AA38CFY1_TAXCH</name>
<feature type="region of interest" description="Disordered" evidence="1">
    <location>
        <begin position="1"/>
        <end position="20"/>
    </location>
</feature>
<organism evidence="2 3">
    <name type="scientific">Taxus chinensis</name>
    <name type="common">Chinese yew</name>
    <name type="synonym">Taxus wallichiana var. chinensis</name>
    <dbReference type="NCBI Taxonomy" id="29808"/>
    <lineage>
        <taxon>Eukaryota</taxon>
        <taxon>Viridiplantae</taxon>
        <taxon>Streptophyta</taxon>
        <taxon>Embryophyta</taxon>
        <taxon>Tracheophyta</taxon>
        <taxon>Spermatophyta</taxon>
        <taxon>Pinopsida</taxon>
        <taxon>Pinidae</taxon>
        <taxon>Conifers II</taxon>
        <taxon>Cupressales</taxon>
        <taxon>Taxaceae</taxon>
        <taxon>Taxus</taxon>
    </lineage>
</organism>
<protein>
    <submittedName>
        <fullName evidence="2">Uncharacterized protein</fullName>
    </submittedName>
</protein>
<comment type="caution">
    <text evidence="2">The sequence shown here is derived from an EMBL/GenBank/DDBJ whole genome shotgun (WGS) entry which is preliminary data.</text>
</comment>
<dbReference type="Proteomes" id="UP000824469">
    <property type="component" value="Unassembled WGS sequence"/>
</dbReference>
<feature type="compositionally biased region" description="Basic and acidic residues" evidence="1">
    <location>
        <begin position="1"/>
        <end position="10"/>
    </location>
</feature>